<dbReference type="Gene3D" id="1.20.1250.20">
    <property type="entry name" value="MFS general substrate transporter like domains"/>
    <property type="match status" value="2"/>
</dbReference>
<feature type="transmembrane region" description="Helical" evidence="8">
    <location>
        <begin position="410"/>
        <end position="429"/>
    </location>
</feature>
<feature type="transmembrane region" description="Helical" evidence="8">
    <location>
        <begin position="435"/>
        <end position="458"/>
    </location>
</feature>
<dbReference type="InterPro" id="IPR020846">
    <property type="entry name" value="MFS_dom"/>
</dbReference>
<keyword evidence="11" id="KW-1185">Reference proteome</keyword>
<dbReference type="InterPro" id="IPR011701">
    <property type="entry name" value="MFS"/>
</dbReference>
<feature type="domain" description="Major facilitator superfamily (MFS) profile" evidence="9">
    <location>
        <begin position="14"/>
        <end position="463"/>
    </location>
</feature>
<feature type="transmembrane region" description="Helical" evidence="8">
    <location>
        <begin position="89"/>
        <end position="107"/>
    </location>
</feature>
<evidence type="ECO:0000256" key="4">
    <source>
        <dbReference type="ARBA" id="ARBA00022692"/>
    </source>
</evidence>
<evidence type="ECO:0000256" key="2">
    <source>
        <dbReference type="ARBA" id="ARBA00022448"/>
    </source>
</evidence>
<feature type="transmembrane region" description="Helical" evidence="8">
    <location>
        <begin position="373"/>
        <end position="398"/>
    </location>
</feature>
<dbReference type="Pfam" id="PF07690">
    <property type="entry name" value="MFS_1"/>
    <property type="match status" value="1"/>
</dbReference>
<feature type="transmembrane region" description="Helical" evidence="8">
    <location>
        <begin position="316"/>
        <end position="336"/>
    </location>
</feature>
<dbReference type="OrthoDB" id="3690818at2"/>
<keyword evidence="7 8" id="KW-0472">Membrane</keyword>
<dbReference type="AlphaFoldDB" id="A0A1T0CQN8"/>
<dbReference type="GO" id="GO:0015293">
    <property type="term" value="F:symporter activity"/>
    <property type="evidence" value="ECO:0007669"/>
    <property type="project" value="UniProtKB-KW"/>
</dbReference>
<evidence type="ECO:0000256" key="6">
    <source>
        <dbReference type="ARBA" id="ARBA00022989"/>
    </source>
</evidence>
<evidence type="ECO:0000313" key="10">
    <source>
        <dbReference type="EMBL" id="OOS24678.1"/>
    </source>
</evidence>
<dbReference type="PANTHER" id="PTHR43528">
    <property type="entry name" value="ALPHA-KETOGLUTARATE PERMEASE"/>
    <property type="match status" value="1"/>
</dbReference>
<gene>
    <name evidence="10" type="ORF">B0680_04430</name>
</gene>
<comment type="caution">
    <text evidence="10">The sequence shown here is derived from an EMBL/GenBank/DDBJ whole genome shotgun (WGS) entry which is preliminary data.</text>
</comment>
<evidence type="ECO:0000256" key="1">
    <source>
        <dbReference type="ARBA" id="ARBA00004651"/>
    </source>
</evidence>
<reference evidence="10 11" key="1">
    <citation type="submission" date="2017-02" db="EMBL/GenBank/DDBJ databases">
        <title>Draft genome sequence of Moraxella pluranimalium CCUG 54913T type strain.</title>
        <authorList>
            <person name="Salva-Serra F."/>
            <person name="Engstrom-Jakobsson H."/>
            <person name="Thorell K."/>
            <person name="Jaen-Luchoro D."/>
            <person name="Gonzales-Siles L."/>
            <person name="Karlsson R."/>
            <person name="Yazdan S."/>
            <person name="Boulund F."/>
            <person name="Johnning A."/>
            <person name="Engstrand L."/>
            <person name="Kristiansson E."/>
            <person name="Moore E."/>
        </authorList>
    </citation>
    <scope>NUCLEOTIDE SEQUENCE [LARGE SCALE GENOMIC DNA]</scope>
    <source>
        <strain evidence="10 11">CCUG 54913</strain>
    </source>
</reference>
<keyword evidence="5" id="KW-0769">Symport</keyword>
<dbReference type="PROSITE" id="PS50850">
    <property type="entry name" value="MFS"/>
    <property type="match status" value="1"/>
</dbReference>
<dbReference type="Proteomes" id="UP000189800">
    <property type="component" value="Unassembled WGS sequence"/>
</dbReference>
<feature type="transmembrane region" description="Helical" evidence="8">
    <location>
        <begin position="282"/>
        <end position="304"/>
    </location>
</feature>
<keyword evidence="2" id="KW-0813">Transport</keyword>
<dbReference type="InterPro" id="IPR051084">
    <property type="entry name" value="H+-coupled_symporters"/>
</dbReference>
<accession>A0A1T0CQN8</accession>
<dbReference type="GO" id="GO:0005886">
    <property type="term" value="C:plasma membrane"/>
    <property type="evidence" value="ECO:0007669"/>
    <property type="project" value="UniProtKB-SubCell"/>
</dbReference>
<evidence type="ECO:0000256" key="8">
    <source>
        <dbReference type="SAM" id="Phobius"/>
    </source>
</evidence>
<name>A0A1T0CQN8_9GAMM</name>
<evidence type="ECO:0000313" key="11">
    <source>
        <dbReference type="Proteomes" id="UP000189800"/>
    </source>
</evidence>
<dbReference type="InterPro" id="IPR036259">
    <property type="entry name" value="MFS_trans_sf"/>
</dbReference>
<protein>
    <recommendedName>
        <fullName evidence="9">Major facilitator superfamily (MFS) profile domain-containing protein</fullName>
    </recommendedName>
</protein>
<feature type="transmembrane region" description="Helical" evidence="8">
    <location>
        <begin position="348"/>
        <end position="367"/>
    </location>
</feature>
<feature type="transmembrane region" description="Helical" evidence="8">
    <location>
        <begin position="154"/>
        <end position="177"/>
    </location>
</feature>
<evidence type="ECO:0000256" key="3">
    <source>
        <dbReference type="ARBA" id="ARBA00022475"/>
    </source>
</evidence>
<proteinExistence type="predicted"/>
<evidence type="ECO:0000259" key="9">
    <source>
        <dbReference type="PROSITE" id="PS50850"/>
    </source>
</evidence>
<evidence type="ECO:0000256" key="7">
    <source>
        <dbReference type="ARBA" id="ARBA00023136"/>
    </source>
</evidence>
<dbReference type="EMBL" id="MUYU01000009">
    <property type="protein sequence ID" value="OOS24678.1"/>
    <property type="molecule type" value="Genomic_DNA"/>
</dbReference>
<keyword evidence="4 8" id="KW-0812">Transmembrane</keyword>
<dbReference type="PANTHER" id="PTHR43528:SF7">
    <property type="entry name" value="MFS TRANSPORTER"/>
    <property type="match status" value="1"/>
</dbReference>
<sequence>MPFQPVLTRQHYQTVLISSIIAGVTFFDFAIFWYLTDELAYVFFNEQHERLLWIDHLYLLAIFSLSYLITPLGGILIGHYGDKYGRKPALSLSLLGVALSTLAIALLPTHQQIGILAPILLIIIRLVQGMASGGVLPSIWVFATEHLPTKRLGIGCGVIMASCVLNVMLLNVIISLLDNHLTFGEMMSYGWRIIFVIGGGLDLLAMLLVYLLKETPVFLSDQNSTITDPKTLNAISLNDPTSELRQTLTRGRYQNLNALFANLKHDIVSWWAVLKKGFLSSFLPATLLASIAVTLIAFISSSLISLAELDTSLTAAMIRVGCLLAMFFMMLGSVFYGLMADIFNPGRVLIFAGLFLILQTMMFYFHLTSGGEYLLALFAMLGFSLGLIGALPSIIVRLFPTKIRLTGTAVTYNLAYTALGGSSYVLLGMSDGQMAITPVIFVLLMGLVAIFMSFYIYYIPRTEHDVRR</sequence>
<comment type="subcellular location">
    <subcellularLocation>
        <location evidence="1">Cell membrane</location>
        <topology evidence="1">Multi-pass membrane protein</topology>
    </subcellularLocation>
</comment>
<dbReference type="RefSeq" id="WP_078253847.1">
    <property type="nucleotide sequence ID" value="NZ_MUYU01000009.1"/>
</dbReference>
<keyword evidence="6 8" id="KW-1133">Transmembrane helix</keyword>
<dbReference type="SUPFAM" id="SSF103473">
    <property type="entry name" value="MFS general substrate transporter"/>
    <property type="match status" value="1"/>
</dbReference>
<keyword evidence="3" id="KW-1003">Cell membrane</keyword>
<feature type="transmembrane region" description="Helical" evidence="8">
    <location>
        <begin position="12"/>
        <end position="36"/>
    </location>
</feature>
<feature type="transmembrane region" description="Helical" evidence="8">
    <location>
        <begin position="56"/>
        <end position="77"/>
    </location>
</feature>
<organism evidence="10 11">
    <name type="scientific">Moraxella pluranimalium</name>
    <dbReference type="NCBI Taxonomy" id="470453"/>
    <lineage>
        <taxon>Bacteria</taxon>
        <taxon>Pseudomonadati</taxon>
        <taxon>Pseudomonadota</taxon>
        <taxon>Gammaproteobacteria</taxon>
        <taxon>Moraxellales</taxon>
        <taxon>Moraxellaceae</taxon>
        <taxon>Moraxella</taxon>
    </lineage>
</organism>
<feature type="transmembrane region" description="Helical" evidence="8">
    <location>
        <begin position="189"/>
        <end position="212"/>
    </location>
</feature>
<evidence type="ECO:0000256" key="5">
    <source>
        <dbReference type="ARBA" id="ARBA00022847"/>
    </source>
</evidence>
<feature type="transmembrane region" description="Helical" evidence="8">
    <location>
        <begin position="113"/>
        <end position="142"/>
    </location>
</feature>
<dbReference type="STRING" id="470453.B0680_04430"/>